<dbReference type="GO" id="GO:0005802">
    <property type="term" value="C:trans-Golgi network"/>
    <property type="evidence" value="ECO:0007669"/>
    <property type="project" value="TreeGrafter"/>
</dbReference>
<reference evidence="5" key="1">
    <citation type="submission" date="2011-04" db="EMBL/GenBank/DDBJ databases">
        <title>Evolution of plant cell wall degrading machinery underlies the functional diversity of forest fungi.</title>
        <authorList>
            <consortium name="US DOE Joint Genome Institute (JGI-PGF)"/>
            <person name="Eastwood D.C."/>
            <person name="Floudas D."/>
            <person name="Binder M."/>
            <person name="Majcherczyk A."/>
            <person name="Schneider P."/>
            <person name="Aerts A."/>
            <person name="Asiegbu F.O."/>
            <person name="Baker S.E."/>
            <person name="Barry K."/>
            <person name="Bendiksby M."/>
            <person name="Blumentritt M."/>
            <person name="Coutinho P.M."/>
            <person name="Cullen D."/>
            <person name="Cullen D."/>
            <person name="Gathman A."/>
            <person name="Goodell B."/>
            <person name="Henrissat B."/>
            <person name="Ihrmark K."/>
            <person name="Kauserud H."/>
            <person name="Kohler A."/>
            <person name="LaButti K."/>
            <person name="Lapidus A."/>
            <person name="Lavin J.L."/>
            <person name="Lee Y.-H."/>
            <person name="Lindquist E."/>
            <person name="Lilly W."/>
            <person name="Lucas S."/>
            <person name="Morin E."/>
            <person name="Murat C."/>
            <person name="Oguiza J.A."/>
            <person name="Park J."/>
            <person name="Pisabarro A.G."/>
            <person name="Riley R."/>
            <person name="Rosling A."/>
            <person name="Salamov A."/>
            <person name="Schmidt O."/>
            <person name="Schmutz J."/>
            <person name="Skrede I."/>
            <person name="Stenlid J."/>
            <person name="Wiebenga A."/>
            <person name="Xie X."/>
            <person name="Kues U."/>
            <person name="Hibbett D.S."/>
            <person name="Hoffmeister D."/>
            <person name="Hogberg N."/>
            <person name="Martin F."/>
            <person name="Grigoriev I.V."/>
            <person name="Watkinson S.C."/>
        </authorList>
    </citation>
    <scope>NUCLEOTIDE SEQUENCE</scope>
    <source>
        <strain evidence="5">S7.9</strain>
    </source>
</reference>
<dbReference type="SMART" id="SM00233">
    <property type="entry name" value="PH"/>
    <property type="match status" value="1"/>
</dbReference>
<dbReference type="InterPro" id="IPR011993">
    <property type="entry name" value="PH-like_dom_sf"/>
</dbReference>
<evidence type="ECO:0000256" key="2">
    <source>
        <dbReference type="SAM" id="MobiDB-lite"/>
    </source>
</evidence>
<sequence length="517" mass="56901">MDATSKGSERLSLFGGSFGGTIGKSRKPPPRYSSSLLDNAEPSTEKEKHSSISLSRLYGGRKHSGRPSTSDGLSKDASHPFKDAAKEKAKEKEKSKAKEKLKTTDKDKEAPKEKAREIATLRKSPQQEPRSTSRGPTSLKPGKSIIEQIGVPDHNGWMRKKGEHYNSWKLRYFIIKGPHLYILRSNNKAETKIKGYIHIVGYKVIADENIDPGRYGFRLVHDTDKTYYFSSEEQLVIREWMKAIMKATIGRDYSKPVVSSVNIPTIPLTVAQAMNPAPRPPSPTARDATQKALRRENPNQLSTRDARILMGLPSPEGGARTQDAQDNERGRLDSFFANAPVSTGANEIAASPPTPRAQKGAPPRPSRELRRLSTQGSEISGPVDPSLIEWANSRLPASLRITDTSGSLCDGLALLRLAESIKGKASSPPVPDSAFPSGPNDDKLDGLFRLFDFLLDHDVKMGSVSINDVRQGKRDKIIQLLKALKLWEDKRKAIDFGYGTAVQAGAFMAPVGLPWKM</sequence>
<dbReference type="AlphaFoldDB" id="F8NNI8"/>
<organism>
    <name type="scientific">Serpula lacrymans var. lacrymans (strain S7.9)</name>
    <name type="common">Dry rot fungus</name>
    <dbReference type="NCBI Taxonomy" id="578457"/>
    <lineage>
        <taxon>Eukaryota</taxon>
        <taxon>Fungi</taxon>
        <taxon>Dikarya</taxon>
        <taxon>Basidiomycota</taxon>
        <taxon>Agaricomycotina</taxon>
        <taxon>Agaricomycetes</taxon>
        <taxon>Agaricomycetidae</taxon>
        <taxon>Boletales</taxon>
        <taxon>Coniophorineae</taxon>
        <taxon>Serpulaceae</taxon>
        <taxon>Serpula</taxon>
    </lineage>
</organism>
<dbReference type="Gene3D" id="2.30.29.30">
    <property type="entry name" value="Pleckstrin-homology domain (PH domain)/Phosphotyrosine-binding domain (PTB)"/>
    <property type="match status" value="1"/>
</dbReference>
<dbReference type="GO" id="GO:0005829">
    <property type="term" value="C:cytosol"/>
    <property type="evidence" value="ECO:0007669"/>
    <property type="project" value="GOC"/>
</dbReference>
<dbReference type="GeneID" id="18818377"/>
<evidence type="ECO:0000259" key="3">
    <source>
        <dbReference type="PROSITE" id="PS50003"/>
    </source>
</evidence>
<dbReference type="PROSITE" id="PS50003">
    <property type="entry name" value="PH_DOMAIN"/>
    <property type="match status" value="1"/>
</dbReference>
<keyword evidence="1" id="KW-0597">Phosphoprotein</keyword>
<dbReference type="PANTHER" id="PTHR22902">
    <property type="entry name" value="SESQUIPEDALIAN"/>
    <property type="match status" value="1"/>
</dbReference>
<dbReference type="GO" id="GO:0042147">
    <property type="term" value="P:retrograde transport, endosome to Golgi"/>
    <property type="evidence" value="ECO:0007669"/>
    <property type="project" value="TreeGrafter"/>
</dbReference>
<dbReference type="CDD" id="cd13316">
    <property type="entry name" value="PH_Boi"/>
    <property type="match status" value="1"/>
</dbReference>
<dbReference type="InterPro" id="IPR045188">
    <property type="entry name" value="Boi1/Boi2-like"/>
</dbReference>
<dbReference type="HOGENOM" id="CLU_526933_0_0_1"/>
<dbReference type="InterPro" id="IPR001849">
    <property type="entry name" value="PH_domain"/>
</dbReference>
<evidence type="ECO:0008006" key="6">
    <source>
        <dbReference type="Google" id="ProtNLM"/>
    </source>
</evidence>
<dbReference type="Proteomes" id="UP000008064">
    <property type="component" value="Unassembled WGS sequence"/>
</dbReference>
<dbReference type="PANTHER" id="PTHR22902:SF27">
    <property type="entry name" value="PLECKSTRIN HOMOLOGY DOMAIN-CONTAINING FAMILY A MEMBER 3"/>
    <property type="match status" value="1"/>
</dbReference>
<dbReference type="OrthoDB" id="73680at2759"/>
<accession>F8NNI8</accession>
<feature type="compositionally biased region" description="Polar residues" evidence="2">
    <location>
        <begin position="123"/>
        <end position="136"/>
    </location>
</feature>
<dbReference type="Pfam" id="PF00169">
    <property type="entry name" value="PH"/>
    <property type="match status" value="1"/>
</dbReference>
<feature type="domain" description="Calponin-homology (CH)" evidence="4">
    <location>
        <begin position="381"/>
        <end position="489"/>
    </location>
</feature>
<feature type="domain" description="PH" evidence="3">
    <location>
        <begin position="151"/>
        <end position="249"/>
    </location>
</feature>
<dbReference type="GO" id="GO:0001881">
    <property type="term" value="P:receptor recycling"/>
    <property type="evidence" value="ECO:0007669"/>
    <property type="project" value="TreeGrafter"/>
</dbReference>
<evidence type="ECO:0000256" key="1">
    <source>
        <dbReference type="ARBA" id="ARBA00022553"/>
    </source>
</evidence>
<dbReference type="InterPro" id="IPR036872">
    <property type="entry name" value="CH_dom_sf"/>
</dbReference>
<dbReference type="InterPro" id="IPR001715">
    <property type="entry name" value="CH_dom"/>
</dbReference>
<proteinExistence type="predicted"/>
<feature type="region of interest" description="Disordered" evidence="2">
    <location>
        <begin position="272"/>
        <end position="325"/>
    </location>
</feature>
<name>F8NNI8_SERL9</name>
<feature type="region of interest" description="Disordered" evidence="2">
    <location>
        <begin position="339"/>
        <end position="385"/>
    </location>
</feature>
<dbReference type="Gene3D" id="1.10.418.10">
    <property type="entry name" value="Calponin-like domain"/>
    <property type="match status" value="1"/>
</dbReference>
<evidence type="ECO:0000259" key="4">
    <source>
        <dbReference type="PROSITE" id="PS50021"/>
    </source>
</evidence>
<feature type="compositionally biased region" description="Basic and acidic residues" evidence="2">
    <location>
        <begin position="73"/>
        <end position="120"/>
    </location>
</feature>
<dbReference type="KEGG" id="sla:SERLADRAFT_462473"/>
<gene>
    <name evidence="5" type="ORF">SERLADRAFT_462473</name>
</gene>
<dbReference type="PROSITE" id="PS50021">
    <property type="entry name" value="CH"/>
    <property type="match status" value="1"/>
</dbReference>
<dbReference type="GO" id="GO:0005769">
    <property type="term" value="C:early endosome"/>
    <property type="evidence" value="ECO:0007669"/>
    <property type="project" value="TreeGrafter"/>
</dbReference>
<dbReference type="SUPFAM" id="SSF50729">
    <property type="entry name" value="PH domain-like"/>
    <property type="match status" value="1"/>
</dbReference>
<dbReference type="GO" id="GO:0007032">
    <property type="term" value="P:endosome organization"/>
    <property type="evidence" value="ECO:0007669"/>
    <property type="project" value="TreeGrafter"/>
</dbReference>
<dbReference type="EMBL" id="GL945431">
    <property type="protein sequence ID" value="EGO28045.1"/>
    <property type="molecule type" value="Genomic_DNA"/>
</dbReference>
<feature type="region of interest" description="Disordered" evidence="2">
    <location>
        <begin position="1"/>
        <end position="144"/>
    </location>
</feature>
<protein>
    <recommendedName>
        <fullName evidence="6">PH domain-containing protein</fullName>
    </recommendedName>
</protein>
<dbReference type="SUPFAM" id="SSF47576">
    <property type="entry name" value="Calponin-homology domain, CH-domain"/>
    <property type="match status" value="1"/>
</dbReference>
<evidence type="ECO:0000313" key="5">
    <source>
        <dbReference type="EMBL" id="EGO28045.1"/>
    </source>
</evidence>
<dbReference type="GO" id="GO:0055037">
    <property type="term" value="C:recycling endosome"/>
    <property type="evidence" value="ECO:0007669"/>
    <property type="project" value="TreeGrafter"/>
</dbReference>
<dbReference type="RefSeq" id="XP_007316136.1">
    <property type="nucleotide sequence ID" value="XM_007316074.1"/>
</dbReference>